<sequence>MISSENSNQIRGFCSRSDAESGLESETGGLCEAESGTKYALRSPEDTLEQLEASHNLLKALTVAQSQFIVDANPRILFDNLLDNLLELTESEYGFIGEVVYTDNGQPELEAHMKVRGQPYLRTYTITNNTGNDETRAFYEENTPKGMEFYNLKTFFGEILVTGQPVIANHLTTDPNRGGTLEEHPPLKAFLGLPFFMKEKQLLGMVGIANRPGGYGKSLITYLEPFLLTCSNVIAAHRNDKRRQQAESALLRRTIELQQVLDQLLQEVVERKQVENALRESEARERQKAVELQEAIEQLKRTQSQLVQTEKMSSLGQLVAGIAHEINNPVNFLCGNLNYVNEYSKNLLSLIEKYQQYYNLKPNPEIEDLLEKFDLDFIKQDLPKVMSSMKFGIERIHDIVVSLRTFSRLDEAIIKTVNIHQGLDSTLFILQHRLQQTSQRKEIQLIKIYDRLPPIRCYASQLNQVFMNLLVNAIDAVEQKIERAKQASENFLPQIQIRTELREGEKVAIYIADNGVGIPETFKPRIFDPFFTTKPVGKGTGLGLAISHQIIEKHQGELRCISTVGQGTEFIIEIPLKIGIRG</sequence>
<evidence type="ECO:0000256" key="3">
    <source>
        <dbReference type="ARBA" id="ARBA00022553"/>
    </source>
</evidence>
<protein>
    <recommendedName>
        <fullName evidence="2">histidine kinase</fullName>
        <ecNumber evidence="2">2.7.13.3</ecNumber>
    </recommendedName>
</protein>
<dbReference type="PANTHER" id="PTHR43065:SF50">
    <property type="entry name" value="HISTIDINE KINASE"/>
    <property type="match status" value="1"/>
</dbReference>
<dbReference type="InterPro" id="IPR036097">
    <property type="entry name" value="HisK_dim/P_sf"/>
</dbReference>
<keyword evidence="8" id="KW-0067">ATP-binding</keyword>
<dbReference type="PANTHER" id="PTHR43065">
    <property type="entry name" value="SENSOR HISTIDINE KINASE"/>
    <property type="match status" value="1"/>
</dbReference>
<dbReference type="Pfam" id="PF13185">
    <property type="entry name" value="GAF_2"/>
    <property type="match status" value="1"/>
</dbReference>
<dbReference type="SUPFAM" id="SSF55874">
    <property type="entry name" value="ATPase domain of HSP90 chaperone/DNA topoisomerase II/histidine kinase"/>
    <property type="match status" value="1"/>
</dbReference>
<dbReference type="CDD" id="cd00082">
    <property type="entry name" value="HisKA"/>
    <property type="match status" value="1"/>
</dbReference>
<dbReference type="Gene3D" id="3.30.450.40">
    <property type="match status" value="1"/>
</dbReference>
<reference evidence="8 9" key="1">
    <citation type="submission" date="2024-07" db="EMBL/GenBank/DDBJ databases">
        <authorList>
            <person name="Tripathy S."/>
        </authorList>
    </citation>
    <scope>NUCLEOTIDE SEQUENCE [LARGE SCALE GENOMIC DNA]</scope>
    <source>
        <strain evidence="8 9">VB-61278_2</strain>
    </source>
</reference>
<dbReference type="InterPro" id="IPR005467">
    <property type="entry name" value="His_kinase_dom"/>
</dbReference>
<dbReference type="SUPFAM" id="SSF55781">
    <property type="entry name" value="GAF domain-like"/>
    <property type="match status" value="1"/>
</dbReference>
<dbReference type="InterPro" id="IPR003018">
    <property type="entry name" value="GAF"/>
</dbReference>
<evidence type="ECO:0000256" key="2">
    <source>
        <dbReference type="ARBA" id="ARBA00012438"/>
    </source>
</evidence>
<dbReference type="Gene3D" id="1.10.287.130">
    <property type="match status" value="1"/>
</dbReference>
<feature type="domain" description="Histidine kinase" evidence="7">
    <location>
        <begin position="321"/>
        <end position="578"/>
    </location>
</feature>
<dbReference type="Proteomes" id="UP001628874">
    <property type="component" value="Unassembled WGS sequence"/>
</dbReference>
<organism evidence="8 9">
    <name type="scientific">Scytonema tolypothrichoides VB-61278_2</name>
    <dbReference type="NCBI Taxonomy" id="3232314"/>
    <lineage>
        <taxon>Bacteria</taxon>
        <taxon>Bacillati</taxon>
        <taxon>Cyanobacteriota</taxon>
        <taxon>Cyanophyceae</taxon>
        <taxon>Nostocales</taxon>
        <taxon>Scytonemataceae</taxon>
        <taxon>Scytonema</taxon>
    </lineage>
</organism>
<keyword evidence="5" id="KW-0902">Two-component regulatory system</keyword>
<evidence type="ECO:0000256" key="4">
    <source>
        <dbReference type="ARBA" id="ARBA00022777"/>
    </source>
</evidence>
<dbReference type="InterPro" id="IPR003661">
    <property type="entry name" value="HisK_dim/P_dom"/>
</dbReference>
<dbReference type="PRINTS" id="PR00344">
    <property type="entry name" value="BCTRLSENSOR"/>
</dbReference>
<name>A0ABW8WUS3_9CYAN</name>
<dbReference type="InterPro" id="IPR029016">
    <property type="entry name" value="GAF-like_dom_sf"/>
</dbReference>
<dbReference type="PROSITE" id="PS50109">
    <property type="entry name" value="HIS_KIN"/>
    <property type="match status" value="1"/>
</dbReference>
<gene>
    <name evidence="8" type="ORF">AB0759_29955</name>
</gene>
<dbReference type="GO" id="GO:0005524">
    <property type="term" value="F:ATP binding"/>
    <property type="evidence" value="ECO:0007669"/>
    <property type="project" value="UniProtKB-KW"/>
</dbReference>
<dbReference type="Pfam" id="PF02518">
    <property type="entry name" value="HATPase_c"/>
    <property type="match status" value="1"/>
</dbReference>
<keyword evidence="6" id="KW-0175">Coiled coil</keyword>
<evidence type="ECO:0000256" key="6">
    <source>
        <dbReference type="SAM" id="Coils"/>
    </source>
</evidence>
<dbReference type="EMBL" id="JBFQGM010000013">
    <property type="protein sequence ID" value="MFL9464834.1"/>
    <property type="molecule type" value="Genomic_DNA"/>
</dbReference>
<dbReference type="SUPFAM" id="SSF47384">
    <property type="entry name" value="Homodimeric domain of signal transducing histidine kinase"/>
    <property type="match status" value="1"/>
</dbReference>
<dbReference type="SMART" id="SM00387">
    <property type="entry name" value="HATPase_c"/>
    <property type="match status" value="1"/>
</dbReference>
<dbReference type="InterPro" id="IPR004358">
    <property type="entry name" value="Sig_transdc_His_kin-like_C"/>
</dbReference>
<keyword evidence="4" id="KW-0418">Kinase</keyword>
<comment type="caution">
    <text evidence="8">The sequence shown here is derived from an EMBL/GenBank/DDBJ whole genome shotgun (WGS) entry which is preliminary data.</text>
</comment>
<evidence type="ECO:0000313" key="8">
    <source>
        <dbReference type="EMBL" id="MFL9464834.1"/>
    </source>
</evidence>
<evidence type="ECO:0000256" key="1">
    <source>
        <dbReference type="ARBA" id="ARBA00000085"/>
    </source>
</evidence>
<keyword evidence="4" id="KW-0808">Transferase</keyword>
<keyword evidence="8" id="KW-0547">Nucleotide-binding</keyword>
<feature type="coiled-coil region" evidence="6">
    <location>
        <begin position="278"/>
        <end position="312"/>
    </location>
</feature>
<dbReference type="Gene3D" id="3.30.565.10">
    <property type="entry name" value="Histidine kinase-like ATPase, C-terminal domain"/>
    <property type="match status" value="1"/>
</dbReference>
<dbReference type="EC" id="2.7.13.3" evidence="2"/>
<evidence type="ECO:0000256" key="5">
    <source>
        <dbReference type="ARBA" id="ARBA00023012"/>
    </source>
</evidence>
<comment type="catalytic activity">
    <reaction evidence="1">
        <text>ATP + protein L-histidine = ADP + protein N-phospho-L-histidine.</text>
        <dbReference type="EC" id="2.7.13.3"/>
    </reaction>
</comment>
<evidence type="ECO:0000259" key="7">
    <source>
        <dbReference type="PROSITE" id="PS50109"/>
    </source>
</evidence>
<keyword evidence="3" id="KW-0597">Phosphoprotein</keyword>
<dbReference type="RefSeq" id="WP_237265959.1">
    <property type="nucleotide sequence ID" value="NZ_JBFQGM010000013.1"/>
</dbReference>
<keyword evidence="9" id="KW-1185">Reference proteome</keyword>
<accession>A0ABW8WUS3</accession>
<dbReference type="InterPro" id="IPR036890">
    <property type="entry name" value="HATPase_C_sf"/>
</dbReference>
<evidence type="ECO:0000313" key="9">
    <source>
        <dbReference type="Proteomes" id="UP001628874"/>
    </source>
</evidence>
<proteinExistence type="predicted"/>
<dbReference type="InterPro" id="IPR003594">
    <property type="entry name" value="HATPase_dom"/>
</dbReference>